<dbReference type="InterPro" id="IPR004183">
    <property type="entry name" value="Xdiol_dOase_suB"/>
</dbReference>
<dbReference type="PANTHER" id="PTHR13016">
    <property type="entry name" value="AMMECR1 HOMOLOG"/>
    <property type="match status" value="1"/>
</dbReference>
<dbReference type="EC" id="1.13.11.74" evidence="2"/>
<dbReference type="GO" id="GO:0008198">
    <property type="term" value="F:ferrous iron binding"/>
    <property type="evidence" value="ECO:0007669"/>
    <property type="project" value="InterPro"/>
</dbReference>
<keyword evidence="3" id="KW-1185">Reference proteome</keyword>
<dbReference type="InterPro" id="IPR036071">
    <property type="entry name" value="AMMECR1_dom_sf"/>
</dbReference>
<dbReference type="InterPro" id="IPR027485">
    <property type="entry name" value="AMMECR1_N"/>
</dbReference>
<dbReference type="NCBIfam" id="TIGR04335">
    <property type="entry name" value="AmmeMemoSam_A"/>
    <property type="match status" value="1"/>
</dbReference>
<dbReference type="SUPFAM" id="SSF53213">
    <property type="entry name" value="LigB-like"/>
    <property type="match status" value="1"/>
</dbReference>
<dbReference type="Gene3D" id="3.30.1490.150">
    <property type="entry name" value="Hypothetical protein ph0010, domain 2"/>
    <property type="match status" value="1"/>
</dbReference>
<organism evidence="2 3">
    <name type="scientific">Sporotomaculum syntrophicum</name>
    <dbReference type="NCBI Taxonomy" id="182264"/>
    <lineage>
        <taxon>Bacteria</taxon>
        <taxon>Bacillati</taxon>
        <taxon>Bacillota</taxon>
        <taxon>Clostridia</taxon>
        <taxon>Eubacteriales</taxon>
        <taxon>Desulfallaceae</taxon>
        <taxon>Sporotomaculum</taxon>
    </lineage>
</organism>
<gene>
    <name evidence="2" type="primary">cnbCb</name>
    <name evidence="2" type="ORF">SPSYN_01320</name>
</gene>
<sequence length="454" mass="49575">MVPEVGQGRDNEVANTKKAMLELGRRLSESDAETLVMISPHGTVFSDGIGINAEKELSGNLGQFNAPGVRFALANDLALVQKIQNKARLQNITVAGIDSTLARRYGVTTGLDHGIMAPLYFLRQAGVHIPLVHVSMGLLPFYQLYSFGVALREAAGELNKHVAVLASSDLSHRLTLDAPNGYHPAGKEFDHRLVKLVRVGDVEGICGLDPELAEQAGECGLRSIIMMLGALDGVEITSEVLSYEGPFGVGYLVASLVPGARDEQRRLQDKIRRLVLDRAGQKRTAESYPVQLARRVLENYYHGGRDEFKPQEVPEEFAGRRAGVFVSLKKHGRLRGCIGTIAPTKNNIAEEIAENAVSAAIRDPRFYPVKPEELPELDISVDILGEPEPVHGLDELDPHKYGVIVSAGGRRGLLLPDLEGIDTVDEQVAIARQKAGISPGEKVRLERFEVVRYH</sequence>
<reference evidence="2" key="1">
    <citation type="submission" date="2016-02" db="EMBL/GenBank/DDBJ databases">
        <title>Draft Genome Sequence of Sporotomaculum syntrophicum Strain FB, a Syntrophic Benzoate Degrader.</title>
        <authorList>
            <person name="Nobu M.K."/>
            <person name="Narihiro T."/>
            <person name="Qiu Y.-L."/>
            <person name="Ohashi A."/>
            <person name="Liu W.-T."/>
            <person name="Yuji S."/>
        </authorList>
    </citation>
    <scope>NUCLEOTIDE SEQUENCE</scope>
    <source>
        <strain evidence="2">FB</strain>
    </source>
</reference>
<protein>
    <submittedName>
        <fullName evidence="2">2-aminophenol 1,6-dioxygenase subunit beta</fullName>
        <ecNumber evidence="2">1.13.11.74</ecNumber>
    </submittedName>
</protein>
<dbReference type="Pfam" id="PF01871">
    <property type="entry name" value="AMMECR1"/>
    <property type="match status" value="1"/>
</dbReference>
<dbReference type="Proteomes" id="UP000798488">
    <property type="component" value="Unassembled WGS sequence"/>
</dbReference>
<proteinExistence type="predicted"/>
<dbReference type="InterPro" id="IPR023473">
    <property type="entry name" value="AMMECR1"/>
</dbReference>
<dbReference type="SUPFAM" id="SSF143447">
    <property type="entry name" value="AMMECR1-like"/>
    <property type="match status" value="1"/>
</dbReference>
<evidence type="ECO:0000259" key="1">
    <source>
        <dbReference type="PROSITE" id="PS51112"/>
    </source>
</evidence>
<dbReference type="Pfam" id="PF02900">
    <property type="entry name" value="LigB"/>
    <property type="match status" value="1"/>
</dbReference>
<dbReference type="EMBL" id="LSRS01000003">
    <property type="protein sequence ID" value="KAF1085184.1"/>
    <property type="molecule type" value="Genomic_DNA"/>
</dbReference>
<evidence type="ECO:0000313" key="3">
    <source>
        <dbReference type="Proteomes" id="UP000798488"/>
    </source>
</evidence>
<dbReference type="PROSITE" id="PS51112">
    <property type="entry name" value="AMMECR1"/>
    <property type="match status" value="1"/>
</dbReference>
<dbReference type="NCBIfam" id="TIGR00296">
    <property type="entry name" value="TIGR00296 family protein"/>
    <property type="match status" value="1"/>
</dbReference>
<dbReference type="CDD" id="cd07951">
    <property type="entry name" value="ED_3B_N_AMMECR1"/>
    <property type="match status" value="1"/>
</dbReference>
<dbReference type="Gene3D" id="3.30.700.20">
    <property type="entry name" value="Hypothetical protein ph0010, domain 1"/>
    <property type="match status" value="1"/>
</dbReference>
<name>A0A9D3AYU8_9FIRM</name>
<feature type="domain" description="AMMECR1" evidence="1">
    <location>
        <begin position="284"/>
        <end position="454"/>
    </location>
</feature>
<keyword evidence="2" id="KW-0560">Oxidoreductase</keyword>
<accession>A0A9D3AYU8</accession>
<comment type="caution">
    <text evidence="2">The sequence shown here is derived from an EMBL/GenBank/DDBJ whole genome shotgun (WGS) entry which is preliminary data.</text>
</comment>
<dbReference type="PANTHER" id="PTHR13016:SF0">
    <property type="entry name" value="AMME SYNDROME CANDIDATE GENE 1 PROTEIN"/>
    <property type="match status" value="1"/>
</dbReference>
<dbReference type="AlphaFoldDB" id="A0A9D3AYU8"/>
<dbReference type="Gene3D" id="3.40.830.10">
    <property type="entry name" value="LigB-like"/>
    <property type="match status" value="1"/>
</dbReference>
<dbReference type="InterPro" id="IPR027623">
    <property type="entry name" value="AmmeMemoSam_A"/>
</dbReference>
<dbReference type="InterPro" id="IPR002733">
    <property type="entry name" value="AMMECR1_domain"/>
</dbReference>
<dbReference type="GO" id="GO:0016702">
    <property type="term" value="F:oxidoreductase activity, acting on single donors with incorporation of molecular oxygen, incorporation of two atoms of oxygen"/>
    <property type="evidence" value="ECO:0007669"/>
    <property type="project" value="UniProtKB-ARBA"/>
</dbReference>
<evidence type="ECO:0000313" key="2">
    <source>
        <dbReference type="EMBL" id="KAF1085184.1"/>
    </source>
</evidence>